<keyword evidence="5" id="KW-0963">Cytoplasm</keyword>
<proteinExistence type="inferred from homology"/>
<evidence type="ECO:0000256" key="8">
    <source>
        <dbReference type="ARBA" id="ARBA00023235"/>
    </source>
</evidence>
<dbReference type="PANTHER" id="PTHR47861:SF3">
    <property type="entry name" value="FKBP-TYPE PEPTIDYL-PROLYL CIS-TRANS ISOMERASE SLYD"/>
    <property type="match status" value="1"/>
</dbReference>
<name>A0A511QZE5_9DEIN</name>
<comment type="similarity">
    <text evidence="3">Belongs to the FKBP-type PPIase family.</text>
</comment>
<evidence type="ECO:0000256" key="1">
    <source>
        <dbReference type="ARBA" id="ARBA00000971"/>
    </source>
</evidence>
<comment type="caution">
    <text evidence="10">The sequence shown here is derived from an EMBL/GenBank/DDBJ whole genome shotgun (WGS) entry which is preliminary data.</text>
</comment>
<evidence type="ECO:0000256" key="2">
    <source>
        <dbReference type="ARBA" id="ARBA00004496"/>
    </source>
</evidence>
<evidence type="ECO:0000256" key="5">
    <source>
        <dbReference type="ARBA" id="ARBA00022490"/>
    </source>
</evidence>
<dbReference type="RefSeq" id="WP_240637126.1">
    <property type="nucleotide sequence ID" value="NZ_BJXL01000019.1"/>
</dbReference>
<dbReference type="AlphaFoldDB" id="A0A511QZE5"/>
<accession>A0A511QZE5</accession>
<evidence type="ECO:0000256" key="9">
    <source>
        <dbReference type="SAM" id="MobiDB-lite"/>
    </source>
</evidence>
<evidence type="ECO:0000256" key="6">
    <source>
        <dbReference type="ARBA" id="ARBA00023110"/>
    </source>
</evidence>
<dbReference type="SUPFAM" id="SSF54534">
    <property type="entry name" value="FKBP-like"/>
    <property type="match status" value="1"/>
</dbReference>
<evidence type="ECO:0000256" key="3">
    <source>
        <dbReference type="ARBA" id="ARBA00006577"/>
    </source>
</evidence>
<dbReference type="EMBL" id="BJXL01000019">
    <property type="protein sequence ID" value="GEM82744.1"/>
    <property type="molecule type" value="Genomic_DNA"/>
</dbReference>
<dbReference type="EC" id="5.2.1.8" evidence="4"/>
<gene>
    <name evidence="10" type="primary">slyD</name>
    <name evidence="10" type="ORF">MHY01S_09100</name>
</gene>
<sequence>MQIKSYQVIRFEYQLIIDGQVVDRSPEGHPLTILTHFAPNLPAGLEHALLGKQPGAYRVVLPPEAAYGPYDPTKRVVVPRGDLPEEPRLGGAFTAEGVDGQALLYRVVAVEGDSVTLEANHPWAGKTLEYRVVIHAVRPAEKEEVAHGHVHGEGGVVHSPRPE</sequence>
<dbReference type="PANTHER" id="PTHR47861">
    <property type="entry name" value="FKBP-TYPE PEPTIDYL-PROLYL CIS-TRANS ISOMERASE SLYD"/>
    <property type="match status" value="1"/>
</dbReference>
<reference evidence="10 11" key="1">
    <citation type="submission" date="2019-07" db="EMBL/GenBank/DDBJ databases">
        <title>Whole genome shotgun sequence of Meiothermus hypogaeus NBRC 106114.</title>
        <authorList>
            <person name="Hosoyama A."/>
            <person name="Uohara A."/>
            <person name="Ohji S."/>
            <person name="Ichikawa N."/>
        </authorList>
    </citation>
    <scope>NUCLEOTIDE SEQUENCE [LARGE SCALE GENOMIC DNA]</scope>
    <source>
        <strain evidence="10 11">NBRC 106114</strain>
    </source>
</reference>
<protein>
    <recommendedName>
        <fullName evidence="4">peptidylprolyl isomerase</fullName>
        <ecNumber evidence="4">5.2.1.8</ecNumber>
    </recommendedName>
</protein>
<dbReference type="GO" id="GO:0005737">
    <property type="term" value="C:cytoplasm"/>
    <property type="evidence" value="ECO:0007669"/>
    <property type="project" value="UniProtKB-SubCell"/>
</dbReference>
<comment type="subcellular location">
    <subcellularLocation>
        <location evidence="2">Cytoplasm</location>
    </subcellularLocation>
</comment>
<keyword evidence="7" id="KW-0143">Chaperone</keyword>
<evidence type="ECO:0000256" key="4">
    <source>
        <dbReference type="ARBA" id="ARBA00013194"/>
    </source>
</evidence>
<feature type="region of interest" description="Disordered" evidence="9">
    <location>
        <begin position="144"/>
        <end position="163"/>
    </location>
</feature>
<keyword evidence="8 10" id="KW-0413">Isomerase</keyword>
<evidence type="ECO:0000313" key="11">
    <source>
        <dbReference type="Proteomes" id="UP000321197"/>
    </source>
</evidence>
<dbReference type="InterPro" id="IPR046357">
    <property type="entry name" value="PPIase_dom_sf"/>
</dbReference>
<dbReference type="Proteomes" id="UP000321197">
    <property type="component" value="Unassembled WGS sequence"/>
</dbReference>
<evidence type="ECO:0000256" key="7">
    <source>
        <dbReference type="ARBA" id="ARBA00023186"/>
    </source>
</evidence>
<organism evidence="10 11">
    <name type="scientific">Meiothermus hypogaeus NBRC 106114</name>
    <dbReference type="NCBI Taxonomy" id="1227553"/>
    <lineage>
        <taxon>Bacteria</taxon>
        <taxon>Thermotogati</taxon>
        <taxon>Deinococcota</taxon>
        <taxon>Deinococci</taxon>
        <taxon>Thermales</taxon>
        <taxon>Thermaceae</taxon>
        <taxon>Meiothermus</taxon>
    </lineage>
</organism>
<dbReference type="GO" id="GO:0003755">
    <property type="term" value="F:peptidyl-prolyl cis-trans isomerase activity"/>
    <property type="evidence" value="ECO:0007669"/>
    <property type="project" value="UniProtKB-KW"/>
</dbReference>
<comment type="catalytic activity">
    <reaction evidence="1">
        <text>[protein]-peptidylproline (omega=180) = [protein]-peptidylproline (omega=0)</text>
        <dbReference type="Rhea" id="RHEA:16237"/>
        <dbReference type="Rhea" id="RHEA-COMP:10747"/>
        <dbReference type="Rhea" id="RHEA-COMP:10748"/>
        <dbReference type="ChEBI" id="CHEBI:83833"/>
        <dbReference type="ChEBI" id="CHEBI:83834"/>
        <dbReference type="EC" id="5.2.1.8"/>
    </reaction>
</comment>
<dbReference type="Gene3D" id="3.10.50.40">
    <property type="match status" value="1"/>
</dbReference>
<evidence type="ECO:0000313" key="10">
    <source>
        <dbReference type="EMBL" id="GEM82744.1"/>
    </source>
</evidence>
<keyword evidence="6" id="KW-0697">Rotamase</keyword>